<dbReference type="InterPro" id="IPR014710">
    <property type="entry name" value="RmlC-like_jellyroll"/>
</dbReference>
<protein>
    <submittedName>
        <fullName evidence="7">Crp/Fnr family transcriptional regulator</fullName>
    </submittedName>
</protein>
<dbReference type="PROSITE" id="PS51063">
    <property type="entry name" value="HTH_CRP_2"/>
    <property type="match status" value="1"/>
</dbReference>
<dbReference type="PANTHER" id="PTHR24567">
    <property type="entry name" value="CRP FAMILY TRANSCRIPTIONAL REGULATORY PROTEIN"/>
    <property type="match status" value="1"/>
</dbReference>
<evidence type="ECO:0000256" key="4">
    <source>
        <dbReference type="ARBA" id="ARBA00023163"/>
    </source>
</evidence>
<evidence type="ECO:0000259" key="5">
    <source>
        <dbReference type="PROSITE" id="PS50042"/>
    </source>
</evidence>
<dbReference type="EMBL" id="CP034235">
    <property type="protein sequence ID" value="QGQ97690.1"/>
    <property type="molecule type" value="Genomic_DNA"/>
</dbReference>
<dbReference type="InterPro" id="IPR036390">
    <property type="entry name" value="WH_DNA-bd_sf"/>
</dbReference>
<dbReference type="CDD" id="cd00092">
    <property type="entry name" value="HTH_CRP"/>
    <property type="match status" value="1"/>
</dbReference>
<dbReference type="GO" id="GO:0003700">
    <property type="term" value="F:DNA-binding transcription factor activity"/>
    <property type="evidence" value="ECO:0007669"/>
    <property type="project" value="TreeGrafter"/>
</dbReference>
<keyword evidence="4" id="KW-0804">Transcription</keyword>
<reference evidence="8" key="1">
    <citation type="submission" date="2018-11" db="EMBL/GenBank/DDBJ databases">
        <title>Complete genome sequence of Paenibacillus sp. ML311-T8.</title>
        <authorList>
            <person name="Nam Y.-D."/>
            <person name="Kang J."/>
            <person name="Chung W.-H."/>
            <person name="Park Y.S."/>
        </authorList>
    </citation>
    <scope>NUCLEOTIDE SEQUENCE [LARGE SCALE GENOMIC DNA]</scope>
    <source>
        <strain evidence="8">ML311-T8</strain>
    </source>
</reference>
<dbReference type="PRINTS" id="PR00034">
    <property type="entry name" value="HTHCRP"/>
</dbReference>
<evidence type="ECO:0000256" key="1">
    <source>
        <dbReference type="ARBA" id="ARBA00023015"/>
    </source>
</evidence>
<dbReference type="KEGG" id="ppsc:EHS13_23750"/>
<evidence type="ECO:0000313" key="7">
    <source>
        <dbReference type="EMBL" id="QGQ97690.1"/>
    </source>
</evidence>
<evidence type="ECO:0000313" key="8">
    <source>
        <dbReference type="Proteomes" id="UP000426246"/>
    </source>
</evidence>
<dbReference type="SUPFAM" id="SSF51206">
    <property type="entry name" value="cAMP-binding domain-like"/>
    <property type="match status" value="1"/>
</dbReference>
<dbReference type="AlphaFoldDB" id="A0A6B8RN04"/>
<accession>A0A6B8RN04</accession>
<evidence type="ECO:0000256" key="3">
    <source>
        <dbReference type="ARBA" id="ARBA00023159"/>
    </source>
</evidence>
<dbReference type="InterPro" id="IPR012318">
    <property type="entry name" value="HTH_CRP"/>
</dbReference>
<dbReference type="Proteomes" id="UP000426246">
    <property type="component" value="Chromosome"/>
</dbReference>
<dbReference type="OrthoDB" id="9812325at2"/>
<dbReference type="SMART" id="SM00419">
    <property type="entry name" value="HTH_CRP"/>
    <property type="match status" value="1"/>
</dbReference>
<dbReference type="Gene3D" id="1.10.10.10">
    <property type="entry name" value="Winged helix-like DNA-binding domain superfamily/Winged helix DNA-binding domain"/>
    <property type="match status" value="1"/>
</dbReference>
<keyword evidence="1" id="KW-0805">Transcription regulation</keyword>
<dbReference type="PROSITE" id="PS50042">
    <property type="entry name" value="CNMP_BINDING_3"/>
    <property type="match status" value="1"/>
</dbReference>
<dbReference type="GO" id="GO:0003677">
    <property type="term" value="F:DNA binding"/>
    <property type="evidence" value="ECO:0007669"/>
    <property type="project" value="UniProtKB-KW"/>
</dbReference>
<evidence type="ECO:0000259" key="6">
    <source>
        <dbReference type="PROSITE" id="PS51063"/>
    </source>
</evidence>
<dbReference type="CDD" id="cd00038">
    <property type="entry name" value="CAP_ED"/>
    <property type="match status" value="1"/>
</dbReference>
<gene>
    <name evidence="7" type="ORF">EHS13_23750</name>
</gene>
<dbReference type="RefSeq" id="WP_155702791.1">
    <property type="nucleotide sequence ID" value="NZ_CP034235.1"/>
</dbReference>
<dbReference type="InterPro" id="IPR050397">
    <property type="entry name" value="Env_Response_Regulators"/>
</dbReference>
<proteinExistence type="predicted"/>
<dbReference type="Pfam" id="PF00027">
    <property type="entry name" value="cNMP_binding"/>
    <property type="match status" value="1"/>
</dbReference>
<dbReference type="InterPro" id="IPR036388">
    <property type="entry name" value="WH-like_DNA-bd_sf"/>
</dbReference>
<organism evidence="7 8">
    <name type="scientific">Paenibacillus psychroresistens</name>
    <dbReference type="NCBI Taxonomy" id="1778678"/>
    <lineage>
        <taxon>Bacteria</taxon>
        <taxon>Bacillati</taxon>
        <taxon>Bacillota</taxon>
        <taxon>Bacilli</taxon>
        <taxon>Bacillales</taxon>
        <taxon>Paenibacillaceae</taxon>
        <taxon>Paenibacillus</taxon>
    </lineage>
</organism>
<dbReference type="PANTHER" id="PTHR24567:SF28">
    <property type="entry name" value="LISTERIOLYSIN REGULATORY PROTEIN"/>
    <property type="match status" value="1"/>
</dbReference>
<dbReference type="InterPro" id="IPR000595">
    <property type="entry name" value="cNMP-bd_dom"/>
</dbReference>
<dbReference type="Gene3D" id="2.60.120.10">
    <property type="entry name" value="Jelly Rolls"/>
    <property type="match status" value="1"/>
</dbReference>
<keyword evidence="8" id="KW-1185">Reference proteome</keyword>
<sequence length="238" mass="26867">MLDKRLYLSKMSIFDVLTPDDLTELDNIAQMTHSHALPKGSLIQTPETAQDGLFFLKEGMLRLYRINSEGKQFTVGILTMGNIFGEIDTFSFGTKELYIETIEDTFICSVSKYNFEVFLAKRPLLAMKFLSELSKILKERDEMLMQLALGDVRDRILHLLIKLSERFGVEEEGKVRIDLALTHQEVANMVGATREVVSVLLNSLMKDGIIQTGRKSISISPVRLAEKLELVGGMANDF</sequence>
<keyword evidence="3" id="KW-0010">Activator</keyword>
<evidence type="ECO:0000256" key="2">
    <source>
        <dbReference type="ARBA" id="ARBA00023125"/>
    </source>
</evidence>
<feature type="domain" description="Cyclic nucleotide-binding" evidence="5">
    <location>
        <begin position="13"/>
        <end position="136"/>
    </location>
</feature>
<dbReference type="SMART" id="SM00100">
    <property type="entry name" value="cNMP"/>
    <property type="match status" value="1"/>
</dbReference>
<dbReference type="Pfam" id="PF13545">
    <property type="entry name" value="HTH_Crp_2"/>
    <property type="match status" value="1"/>
</dbReference>
<dbReference type="GO" id="GO:0005829">
    <property type="term" value="C:cytosol"/>
    <property type="evidence" value="ECO:0007669"/>
    <property type="project" value="TreeGrafter"/>
</dbReference>
<keyword evidence="2" id="KW-0238">DNA-binding</keyword>
<dbReference type="SUPFAM" id="SSF46785">
    <property type="entry name" value="Winged helix' DNA-binding domain"/>
    <property type="match status" value="1"/>
</dbReference>
<dbReference type="InterPro" id="IPR018490">
    <property type="entry name" value="cNMP-bd_dom_sf"/>
</dbReference>
<name>A0A6B8RN04_9BACL</name>
<feature type="domain" description="HTH crp-type" evidence="6">
    <location>
        <begin position="150"/>
        <end position="223"/>
    </location>
</feature>